<organism evidence="2">
    <name type="scientific">Mycobacterium gastri</name>
    <dbReference type="NCBI Taxonomy" id="1777"/>
    <lineage>
        <taxon>Bacteria</taxon>
        <taxon>Bacillati</taxon>
        <taxon>Actinomycetota</taxon>
        <taxon>Actinomycetes</taxon>
        <taxon>Mycobacteriales</taxon>
        <taxon>Mycobacteriaceae</taxon>
        <taxon>Mycobacterium</taxon>
    </lineage>
</organism>
<feature type="non-terminal residue" evidence="2">
    <location>
        <position position="1"/>
    </location>
</feature>
<evidence type="ECO:0000313" key="2">
    <source>
        <dbReference type="EMBL" id="BAA90543.1"/>
    </source>
</evidence>
<accession>Q9LBW7</accession>
<evidence type="ECO:0000256" key="1">
    <source>
        <dbReference type="SAM" id="MobiDB-lite"/>
    </source>
</evidence>
<name>Q9LBW7_MYCGS</name>
<proteinExistence type="predicted"/>
<gene>
    <name evidence="2" type="primary">orf1</name>
</gene>
<feature type="region of interest" description="Disordered" evidence="1">
    <location>
        <begin position="61"/>
        <end position="97"/>
    </location>
</feature>
<protein>
    <submittedName>
        <fullName evidence="2">Orf1 protein</fullName>
    </submittedName>
</protein>
<feature type="compositionally biased region" description="Basic and acidic residues" evidence="1">
    <location>
        <begin position="65"/>
        <end position="97"/>
    </location>
</feature>
<reference evidence="2" key="1">
    <citation type="journal article" date="2000" name="J. Bacteriol.">
        <title>A novel operon encoding formaldehyde fixation: the ribulose monophosphate pathway in the Gram-positive facultative methylotrophic bacterium Mycobacterium gastri MB19.</title>
        <authorList>
            <person name="Mitsui R."/>
            <person name="Sakai Y."/>
            <person name="Yasueda H."/>
            <person name="Kato N."/>
        </authorList>
    </citation>
    <scope>NUCLEOTIDE SEQUENCE</scope>
    <source>
        <strain evidence="2">MB19</strain>
    </source>
</reference>
<dbReference type="EMBL" id="AB034913">
    <property type="protein sequence ID" value="BAA90543.1"/>
    <property type="molecule type" value="Genomic_DNA"/>
</dbReference>
<dbReference type="AlphaFoldDB" id="Q9LBW7"/>
<sequence length="138" mass="14972">LQSGGLTAGAVDQREPQVRNIESHSMLIGRTGFDALTHQIHPGIAEDDAVTGVDQGGIARNQQQIRHDDGLQVREPDIAAGHSREVPMDRERGHEREDVFVEARVVDVRAPDGLLTGGSGGREERQLFVVVITGHCPE</sequence>